<dbReference type="EMBL" id="RKHL01000001">
    <property type="protein sequence ID" value="ROR80890.1"/>
    <property type="molecule type" value="Genomic_DNA"/>
</dbReference>
<name>A0A3N2C0B4_9MICO</name>
<dbReference type="PANTHER" id="PTHR36439">
    <property type="entry name" value="BLL4334 PROTEIN"/>
    <property type="match status" value="1"/>
</dbReference>
<evidence type="ECO:0000313" key="1">
    <source>
        <dbReference type="EMBL" id="ROR80890.1"/>
    </source>
</evidence>
<dbReference type="RefSeq" id="WP_200811336.1">
    <property type="nucleotide sequence ID" value="NZ_FXAP01000001.1"/>
</dbReference>
<dbReference type="PANTHER" id="PTHR36439:SF1">
    <property type="entry name" value="DUF1697 DOMAIN-CONTAINING PROTEIN"/>
    <property type="match status" value="1"/>
</dbReference>
<comment type="caution">
    <text evidence="1">The sequence shown here is derived from an EMBL/GenBank/DDBJ whole genome shotgun (WGS) entry which is preliminary data.</text>
</comment>
<organism evidence="1 2">
    <name type="scientific">Plantibacter flavus</name>
    <dbReference type="NCBI Taxonomy" id="150123"/>
    <lineage>
        <taxon>Bacteria</taxon>
        <taxon>Bacillati</taxon>
        <taxon>Actinomycetota</taxon>
        <taxon>Actinomycetes</taxon>
        <taxon>Micrococcales</taxon>
        <taxon>Microbacteriaceae</taxon>
        <taxon>Plantibacter</taxon>
    </lineage>
</organism>
<reference evidence="1 2" key="1">
    <citation type="submission" date="2018-11" db="EMBL/GenBank/DDBJ databases">
        <title>Sequencing the genomes of 1000 actinobacteria strains.</title>
        <authorList>
            <person name="Klenk H.-P."/>
        </authorList>
    </citation>
    <scope>NUCLEOTIDE SEQUENCE [LARGE SCALE GENOMIC DNA]</scope>
    <source>
        <strain evidence="1 2">DSM 14012</strain>
    </source>
</reference>
<dbReference type="SUPFAM" id="SSF160379">
    <property type="entry name" value="SP0830-like"/>
    <property type="match status" value="1"/>
</dbReference>
<evidence type="ECO:0000313" key="2">
    <source>
        <dbReference type="Proteomes" id="UP000266915"/>
    </source>
</evidence>
<dbReference type="Pfam" id="PF08002">
    <property type="entry name" value="DUF1697"/>
    <property type="match status" value="1"/>
</dbReference>
<dbReference type="InterPro" id="IPR012545">
    <property type="entry name" value="DUF1697"/>
</dbReference>
<dbReference type="AlphaFoldDB" id="A0A3N2C0B4"/>
<dbReference type="PIRSF" id="PIRSF008502">
    <property type="entry name" value="UCP008502"/>
    <property type="match status" value="1"/>
</dbReference>
<gene>
    <name evidence="1" type="ORF">EDD42_0937</name>
</gene>
<accession>A0A3N2C0B4</accession>
<keyword evidence="2" id="KW-1185">Reference proteome</keyword>
<dbReference type="Gene3D" id="3.30.70.1260">
    <property type="entry name" value="bacterial protein sp0830 like"/>
    <property type="match status" value="1"/>
</dbReference>
<proteinExistence type="predicted"/>
<dbReference type="Proteomes" id="UP000266915">
    <property type="component" value="Unassembled WGS sequence"/>
</dbReference>
<dbReference type="Gene3D" id="3.30.70.1280">
    <property type="entry name" value="SP0830-like domains"/>
    <property type="match status" value="1"/>
</dbReference>
<sequence>MTGGAVPTDSWIALLRGVNVGGVTIRSADLAEVFRSAGFTGVRTVLASGNVVFDDPGHQPDETADDARGVLKRRIERSLAAAFGYEAWIVLTHQLALADVVEAYPWPEAEQVQPYVMFSSEQTSLDALLAFSAAAGEQPDRVAPGDGVLYWEVPKGSSTDTAFAKESSKARFKPHVTTRNLRTLRKLL</sequence>
<protein>
    <submittedName>
        <fullName evidence="1">Uncharacterized protein (DUF1697 family)</fullName>
    </submittedName>
</protein>